<evidence type="ECO:0000313" key="2">
    <source>
        <dbReference type="Proteomes" id="UP000075243"/>
    </source>
</evidence>
<dbReference type="Gramene" id="C.cajan_20618.t">
    <property type="protein sequence ID" value="C.cajan_20618.t"/>
    <property type="gene ID" value="C.cajan_20618"/>
</dbReference>
<dbReference type="AlphaFoldDB" id="A0A151UCC0"/>
<evidence type="ECO:0000313" key="1">
    <source>
        <dbReference type="EMBL" id="KYP76970.1"/>
    </source>
</evidence>
<organism evidence="1 2">
    <name type="scientific">Cajanus cajan</name>
    <name type="common">Pigeon pea</name>
    <name type="synonym">Cajanus indicus</name>
    <dbReference type="NCBI Taxonomy" id="3821"/>
    <lineage>
        <taxon>Eukaryota</taxon>
        <taxon>Viridiplantae</taxon>
        <taxon>Streptophyta</taxon>
        <taxon>Embryophyta</taxon>
        <taxon>Tracheophyta</taxon>
        <taxon>Spermatophyta</taxon>
        <taxon>Magnoliopsida</taxon>
        <taxon>eudicotyledons</taxon>
        <taxon>Gunneridae</taxon>
        <taxon>Pentapetalae</taxon>
        <taxon>rosids</taxon>
        <taxon>fabids</taxon>
        <taxon>Fabales</taxon>
        <taxon>Fabaceae</taxon>
        <taxon>Papilionoideae</taxon>
        <taxon>50 kb inversion clade</taxon>
        <taxon>NPAAA clade</taxon>
        <taxon>indigoferoid/millettioid clade</taxon>
        <taxon>Phaseoleae</taxon>
        <taxon>Cajanus</taxon>
    </lineage>
</organism>
<proteinExistence type="predicted"/>
<gene>
    <name evidence="1" type="ORF">KK1_021233</name>
</gene>
<accession>A0A151UCC0</accession>
<name>A0A151UCC0_CAJCA</name>
<dbReference type="Proteomes" id="UP000075243">
    <property type="component" value="Chromosome 1"/>
</dbReference>
<reference evidence="1 2" key="1">
    <citation type="journal article" date="2012" name="Nat. Biotechnol.">
        <title>Draft genome sequence of pigeonpea (Cajanus cajan), an orphan legume crop of resource-poor farmers.</title>
        <authorList>
            <person name="Varshney R.K."/>
            <person name="Chen W."/>
            <person name="Li Y."/>
            <person name="Bharti A.K."/>
            <person name="Saxena R.K."/>
            <person name="Schlueter J.A."/>
            <person name="Donoghue M.T."/>
            <person name="Azam S."/>
            <person name="Fan G."/>
            <person name="Whaley A.M."/>
            <person name="Farmer A.D."/>
            <person name="Sheridan J."/>
            <person name="Iwata A."/>
            <person name="Tuteja R."/>
            <person name="Penmetsa R.V."/>
            <person name="Wu W."/>
            <person name="Upadhyaya H.D."/>
            <person name="Yang S.P."/>
            <person name="Shah T."/>
            <person name="Saxena K.B."/>
            <person name="Michael T."/>
            <person name="McCombie W.R."/>
            <person name="Yang B."/>
            <person name="Zhang G."/>
            <person name="Yang H."/>
            <person name="Wang J."/>
            <person name="Spillane C."/>
            <person name="Cook D.R."/>
            <person name="May G.D."/>
            <person name="Xu X."/>
            <person name="Jackson S.A."/>
        </authorList>
    </citation>
    <scope>NUCLEOTIDE SEQUENCE [LARGE SCALE GENOMIC DNA]</scope>
    <source>
        <strain evidence="2">cv. Asha</strain>
    </source>
</reference>
<sequence length="127" mass="14848">MCFEMKLQLQGLEVQQKFYLFDLHGVDVVLGLEWLGELGEIKANFKEFTLKFKKEGKGVQGFLIDCYMTELKQQPEEPCPESVQQLLQEFAEVYKLNKVIIPDFLRKFALVYFDDILIYSLDVSCHV</sequence>
<protein>
    <submittedName>
        <fullName evidence="1">Uncharacterized protein</fullName>
    </submittedName>
</protein>
<dbReference type="EMBL" id="CM003603">
    <property type="protein sequence ID" value="KYP76970.1"/>
    <property type="molecule type" value="Genomic_DNA"/>
</dbReference>
<keyword evidence="2" id="KW-1185">Reference proteome</keyword>